<evidence type="ECO:0000256" key="4">
    <source>
        <dbReference type="ARBA" id="ARBA00022481"/>
    </source>
</evidence>
<evidence type="ECO:0000256" key="6">
    <source>
        <dbReference type="ARBA" id="ARBA00022692"/>
    </source>
</evidence>
<organism evidence="11 12">
    <name type="scientific">Vibrio fortis</name>
    <dbReference type="NCBI Taxonomy" id="212667"/>
    <lineage>
        <taxon>Bacteria</taxon>
        <taxon>Pseudomonadati</taxon>
        <taxon>Pseudomonadota</taxon>
        <taxon>Gammaproteobacteria</taxon>
        <taxon>Vibrionales</taxon>
        <taxon>Vibrionaceae</taxon>
        <taxon>Vibrio</taxon>
    </lineage>
</organism>
<dbReference type="InterPro" id="IPR003413">
    <property type="entry name" value="T2SS_GspI_C"/>
</dbReference>
<evidence type="ECO:0000256" key="7">
    <source>
        <dbReference type="ARBA" id="ARBA00022989"/>
    </source>
</evidence>
<dbReference type="NCBIfam" id="TIGR01707">
    <property type="entry name" value="gspI"/>
    <property type="match status" value="1"/>
</dbReference>
<evidence type="ECO:0000256" key="9">
    <source>
        <dbReference type="RuleBase" id="RU368030"/>
    </source>
</evidence>
<keyword evidence="6" id="KW-0812">Transmembrane</keyword>
<comment type="PTM">
    <text evidence="9">Cleaved by prepilin peptidase.</text>
</comment>
<dbReference type="InterPro" id="IPR010052">
    <property type="entry name" value="T2SS_protein-GspI"/>
</dbReference>
<evidence type="ECO:0000256" key="8">
    <source>
        <dbReference type="ARBA" id="ARBA00023136"/>
    </source>
</evidence>
<dbReference type="EMBL" id="VXDD01000002">
    <property type="protein sequence ID" value="KAB0302163.1"/>
    <property type="molecule type" value="Genomic_DNA"/>
</dbReference>
<dbReference type="NCBIfam" id="TIGR02532">
    <property type="entry name" value="IV_pilin_GFxxxE"/>
    <property type="match status" value="1"/>
</dbReference>
<evidence type="ECO:0000313" key="12">
    <source>
        <dbReference type="Proteomes" id="UP000326687"/>
    </source>
</evidence>
<dbReference type="RefSeq" id="WP_150896089.1">
    <property type="nucleotide sequence ID" value="NZ_VXDD01000002.1"/>
</dbReference>
<evidence type="ECO:0000256" key="2">
    <source>
        <dbReference type="ARBA" id="ARBA00008358"/>
    </source>
</evidence>
<keyword evidence="4 9" id="KW-0488">Methylation</keyword>
<comment type="subunit">
    <text evidence="9">Type II secretion is composed of four main components: the outer membrane complex, the inner membrane complex, the cytoplasmic secretion ATPase and the periplasm-spanning pseudopilus.</text>
</comment>
<accession>A0A5N3S8I4</accession>
<feature type="domain" description="Type II secretion system protein GspI C-terminal" evidence="10">
    <location>
        <begin position="47"/>
        <end position="123"/>
    </location>
</feature>
<dbReference type="PROSITE" id="PS00409">
    <property type="entry name" value="PROKAR_NTER_METHYL"/>
    <property type="match status" value="1"/>
</dbReference>
<dbReference type="SUPFAM" id="SSF54523">
    <property type="entry name" value="Pili subunits"/>
    <property type="match status" value="1"/>
</dbReference>
<keyword evidence="7" id="KW-1133">Transmembrane helix</keyword>
<dbReference type="InterPro" id="IPR012902">
    <property type="entry name" value="N_methyl_site"/>
</dbReference>
<dbReference type="PANTHER" id="PTHR38779">
    <property type="entry name" value="TYPE II SECRETION SYSTEM PROTEIN I-RELATED"/>
    <property type="match status" value="1"/>
</dbReference>
<evidence type="ECO:0000256" key="5">
    <source>
        <dbReference type="ARBA" id="ARBA00022519"/>
    </source>
</evidence>
<gene>
    <name evidence="11" type="primary">gspI</name>
    <name evidence="11" type="ORF">F2Z80_13955</name>
</gene>
<evidence type="ECO:0000313" key="11">
    <source>
        <dbReference type="EMBL" id="KAB0302163.1"/>
    </source>
</evidence>
<comment type="similarity">
    <text evidence="2 9">Belongs to the GSP I family.</text>
</comment>
<dbReference type="GO" id="GO:0005886">
    <property type="term" value="C:plasma membrane"/>
    <property type="evidence" value="ECO:0007669"/>
    <property type="project" value="UniProtKB-SubCell"/>
</dbReference>
<evidence type="ECO:0000259" key="10">
    <source>
        <dbReference type="Pfam" id="PF02501"/>
    </source>
</evidence>
<protein>
    <recommendedName>
        <fullName evidence="9">Type II secretion system protein I</fullName>
        <shortName evidence="9">T2SS minor pseudopilin I</shortName>
    </recommendedName>
</protein>
<dbReference type="InterPro" id="IPR045584">
    <property type="entry name" value="Pilin-like"/>
</dbReference>
<sequence>MKRSNLSSKSQRGMTLLEVLVALAIFATAAISVIRAVTQHINTLSYLEEKTFAAMVVDNQMAMVMLHPEKLKKTQGTQKLAERDWFWTITPVRTSDNLLKAFDVSVATSKNASPVVTVRSYVSK</sequence>
<dbReference type="GO" id="GO:0015627">
    <property type="term" value="C:type II protein secretion system complex"/>
    <property type="evidence" value="ECO:0007669"/>
    <property type="project" value="UniProtKB-UniRule"/>
</dbReference>
<dbReference type="Gene3D" id="3.30.1300.30">
    <property type="entry name" value="GSPII I/J protein-like"/>
    <property type="match status" value="1"/>
</dbReference>
<name>A0A5N3S8I4_9VIBR</name>
<comment type="function">
    <text evidence="9">Component of the type II secretion system required for the energy-dependent secretion of extracellular factors such as proteases and toxins from the periplasm.</text>
</comment>
<dbReference type="Proteomes" id="UP000326687">
    <property type="component" value="Unassembled WGS sequence"/>
</dbReference>
<keyword evidence="5 9" id="KW-0997">Cell inner membrane</keyword>
<comment type="caution">
    <text evidence="11">The sequence shown here is derived from an EMBL/GenBank/DDBJ whole genome shotgun (WGS) entry which is preliminary data.</text>
</comment>
<comment type="subcellular location">
    <subcellularLocation>
        <location evidence="1 9">Cell inner membrane</location>
        <topology evidence="1 9">Single-pass membrane protein</topology>
    </subcellularLocation>
</comment>
<dbReference type="GO" id="GO:0015628">
    <property type="term" value="P:protein secretion by the type II secretion system"/>
    <property type="evidence" value="ECO:0007669"/>
    <property type="project" value="UniProtKB-UniRule"/>
</dbReference>
<proteinExistence type="inferred from homology"/>
<reference evidence="11 12" key="1">
    <citation type="submission" date="2019-09" db="EMBL/GenBank/DDBJ databases">
        <title>Vibrio Fortis S7-72.</title>
        <authorList>
            <person name="Das S.K."/>
        </authorList>
    </citation>
    <scope>NUCLEOTIDE SEQUENCE [LARGE SCALE GENOMIC DNA]</scope>
    <source>
        <strain evidence="11 12">S7-72</strain>
    </source>
</reference>
<dbReference type="PANTHER" id="PTHR38779:SF2">
    <property type="entry name" value="TYPE II SECRETION SYSTEM PROTEIN I-RELATED"/>
    <property type="match status" value="1"/>
</dbReference>
<dbReference type="Pfam" id="PF07963">
    <property type="entry name" value="N_methyl"/>
    <property type="match status" value="1"/>
</dbReference>
<keyword evidence="8" id="KW-0472">Membrane</keyword>
<dbReference type="AlphaFoldDB" id="A0A5N3S8I4"/>
<dbReference type="Pfam" id="PF02501">
    <property type="entry name" value="T2SSI"/>
    <property type="match status" value="1"/>
</dbReference>
<evidence type="ECO:0000256" key="3">
    <source>
        <dbReference type="ARBA" id="ARBA00022475"/>
    </source>
</evidence>
<evidence type="ECO:0000256" key="1">
    <source>
        <dbReference type="ARBA" id="ARBA00004377"/>
    </source>
</evidence>
<keyword evidence="3" id="KW-1003">Cell membrane</keyword>